<evidence type="ECO:0000313" key="2">
    <source>
        <dbReference type="Proteomes" id="UP000245626"/>
    </source>
</evidence>
<dbReference type="Proteomes" id="UP000245626">
    <property type="component" value="Unassembled WGS sequence"/>
</dbReference>
<keyword evidence="2" id="KW-1185">Reference proteome</keyword>
<name>A0ACD0NR09_9BASI</name>
<evidence type="ECO:0000313" key="1">
    <source>
        <dbReference type="EMBL" id="PWN48272.1"/>
    </source>
</evidence>
<proteinExistence type="predicted"/>
<accession>A0ACD0NR09</accession>
<sequence>MAGQAQQQPPKQRLRFKGKLYQKGQSTDALLKRVKTLRAELAEMEQDAVQVDSLDGVKVELVQANLMLHKDKAVKANVACCLADLLRLYAPDAPYTVNELKDIFQFFLHQLTLPNAGLSKPSGPQYPEYFYLLESLSNVKSVVLVCDTPNADEMMTDYFKAFFELTRPDMSKNVEICMADILVQLIDECVTLPNEVLEILLANFSTKAVKHTPAAHNMTVIVCGATKDRLQKHVAQYFTEVIVAAAEEEDPDAKMEAFQTAHSLIVQINRAVPSLLLNVIPQLEQELKAEDAQLRALATKMLGQMFAEKPSQKSGEGGDLAKKYASTWKAWLGRAYDKSVTLRTVWVEATKDLLISQPGLGGDLTQNLRDKLLEPDERVRAAMAKVLGELDYETLLHHVEKSVLLDLAERCKDRKLLVRQEALKSLGKMFHNAYPEIESHDPAATQQFAWIPSQIVKVVYTGGAEVSQSVAATVEEYILPPPSNSDDEVAWTNRLLLVVKFMEPDALKALLRLTNLILSKPSAYDAFVEACEAYNGGAGAEKDPAVRATLVMCIKRIASQCSEPQKAANDLHSFAKLNDARIYKLLRQSFDPQQDVKSLVKSRNEALRRVENASASIIETMKEFVRGGSSLILNRSSIPTLLKKLQQSRNDFSASQLAGASQFQQSQAGVSESQTQSQTMTMASVPDMEAYKASSKQLLEFVTKNRPQMLVAHVPELIKLLTDEGNPILAQVVLQALAAVARWSPDKVPMDRKLTDRVSKYARNGTRLQAKFASKLLSITGGLDNLGGTQSKRSTSSSTAGNATSIAYQALEEILEGLAKGLGKATGEQQVANLEALAQFFKHAPDASENVAASVVKVILAEILMKPWKGGDDEKTNTEDDWVDDDHLTSELQAKLLSLTVLTKRCQAFASTESANEMAKPIFRLLWAILSQGEARDLGTPAPAKARMRLAAALCVLKLARFQPYERSIGREYFNLAFALQDESFNVRNLLLNKLLTYLSRQKLTSRFVAMAFLVAFDPEEENRRMVEGYAAKMSSALPNAEMRLRLLDMSFVRFLHLLANHPDFSKETTDELAQFVRYVEFFLKCIANQQNVSLLFYLATRLKGVRDAESQGSSENLYALSELAQLVIKRRAAQSGWTIESYAGKITLPSDIFKPLPSREVQKELYERQHLPEELVKSLSEMVKPQRSQKVSEVDMKKRNTKRERERESNAAMRVIMSLLAHRYPCIL</sequence>
<gene>
    <name evidence="1" type="ORF">IE53DRAFT_204827</name>
</gene>
<dbReference type="EMBL" id="KZ820236">
    <property type="protein sequence ID" value="PWN48272.1"/>
    <property type="molecule type" value="Genomic_DNA"/>
</dbReference>
<organism evidence="1 2">
    <name type="scientific">Violaceomyces palustris</name>
    <dbReference type="NCBI Taxonomy" id="1673888"/>
    <lineage>
        <taxon>Eukaryota</taxon>
        <taxon>Fungi</taxon>
        <taxon>Dikarya</taxon>
        <taxon>Basidiomycota</taxon>
        <taxon>Ustilaginomycotina</taxon>
        <taxon>Ustilaginomycetes</taxon>
        <taxon>Violaceomycetales</taxon>
        <taxon>Violaceomycetaceae</taxon>
        <taxon>Violaceomyces</taxon>
    </lineage>
</organism>
<reference evidence="1 2" key="1">
    <citation type="journal article" date="2018" name="Mol. Biol. Evol.">
        <title>Broad Genomic Sampling Reveals a Smut Pathogenic Ancestry of the Fungal Clade Ustilaginomycotina.</title>
        <authorList>
            <person name="Kijpornyongpan T."/>
            <person name="Mondo S.J."/>
            <person name="Barry K."/>
            <person name="Sandor L."/>
            <person name="Lee J."/>
            <person name="Lipzen A."/>
            <person name="Pangilinan J."/>
            <person name="LaButti K."/>
            <person name="Hainaut M."/>
            <person name="Henrissat B."/>
            <person name="Grigoriev I.V."/>
            <person name="Spatafora J.W."/>
            <person name="Aime M.C."/>
        </authorList>
    </citation>
    <scope>NUCLEOTIDE SEQUENCE [LARGE SCALE GENOMIC DNA]</scope>
    <source>
        <strain evidence="1 2">SA 807</strain>
    </source>
</reference>
<protein>
    <submittedName>
        <fullName evidence="1">ARM repeat-containing protein</fullName>
    </submittedName>
</protein>